<evidence type="ECO:0000313" key="2">
    <source>
        <dbReference type="RefSeq" id="XP_035827284.1"/>
    </source>
</evidence>
<gene>
    <name evidence="2" type="primary">LOC118478225</name>
</gene>
<dbReference type="Proteomes" id="UP000694888">
    <property type="component" value="Unplaced"/>
</dbReference>
<keyword evidence="1" id="KW-1185">Reference proteome</keyword>
<accession>A0ABM1VXZ1</accession>
<evidence type="ECO:0000313" key="1">
    <source>
        <dbReference type="Proteomes" id="UP000694888"/>
    </source>
</evidence>
<dbReference type="InterPro" id="IPR027417">
    <property type="entry name" value="P-loop_NTPase"/>
</dbReference>
<protein>
    <submittedName>
        <fullName evidence="2">Uncharacterized protein LOC118478225</fullName>
    </submittedName>
</protein>
<name>A0ABM1VXZ1_APLCA</name>
<dbReference type="SUPFAM" id="SSF52540">
    <property type="entry name" value="P-loop containing nucleoside triphosphate hydrolases"/>
    <property type="match status" value="1"/>
</dbReference>
<reference evidence="2" key="1">
    <citation type="submission" date="2025-08" db="UniProtKB">
        <authorList>
            <consortium name="RefSeq"/>
        </authorList>
    </citation>
    <scope>IDENTIFICATION</scope>
</reference>
<dbReference type="RefSeq" id="XP_035827284.1">
    <property type="nucleotide sequence ID" value="XM_035971391.1"/>
</dbReference>
<organism evidence="1 2">
    <name type="scientific">Aplysia californica</name>
    <name type="common">California sea hare</name>
    <dbReference type="NCBI Taxonomy" id="6500"/>
    <lineage>
        <taxon>Eukaryota</taxon>
        <taxon>Metazoa</taxon>
        <taxon>Spiralia</taxon>
        <taxon>Lophotrochozoa</taxon>
        <taxon>Mollusca</taxon>
        <taxon>Gastropoda</taxon>
        <taxon>Heterobranchia</taxon>
        <taxon>Euthyneura</taxon>
        <taxon>Tectipleura</taxon>
        <taxon>Aplysiida</taxon>
        <taxon>Aplysioidea</taxon>
        <taxon>Aplysiidae</taxon>
        <taxon>Aplysia</taxon>
    </lineage>
</organism>
<dbReference type="GeneID" id="118478225"/>
<proteinExistence type="predicted"/>
<dbReference type="Gene3D" id="3.40.50.300">
    <property type="entry name" value="P-loop containing nucleotide triphosphate hydrolases"/>
    <property type="match status" value="1"/>
</dbReference>
<sequence length="123" mass="14576">MSSSPSLDWQKYFLWPQTYKAWLQSDLPLLVVTYEDLVESPLTHIMQIVNFLMPVPDRIDYECAMEMSRSSPQLVYDYREITGIYSKERRRINRNIDELVEVARTKYPGIVKRLESYRAYSAA</sequence>